<feature type="region of interest" description="Disordered" evidence="1">
    <location>
        <begin position="1"/>
        <end position="22"/>
    </location>
</feature>
<comment type="caution">
    <text evidence="2">The sequence shown here is derived from an EMBL/GenBank/DDBJ whole genome shotgun (WGS) entry which is preliminary data.</text>
</comment>
<evidence type="ECO:0000313" key="2">
    <source>
        <dbReference type="EMBL" id="GLR46824.1"/>
    </source>
</evidence>
<evidence type="ECO:0000313" key="3">
    <source>
        <dbReference type="Proteomes" id="UP001156703"/>
    </source>
</evidence>
<accession>A0ABQ5Z7S5</accession>
<organism evidence="2 3">
    <name type="scientific">Sphingomonas astaxanthinifaciens DSM 22298</name>
    <dbReference type="NCBI Taxonomy" id="1123267"/>
    <lineage>
        <taxon>Bacteria</taxon>
        <taxon>Pseudomonadati</taxon>
        <taxon>Pseudomonadota</taxon>
        <taxon>Alphaproteobacteria</taxon>
        <taxon>Sphingomonadales</taxon>
        <taxon>Sphingomonadaceae</taxon>
        <taxon>Sphingomonas</taxon>
    </lineage>
</organism>
<keyword evidence="3" id="KW-1185">Reference proteome</keyword>
<feature type="compositionally biased region" description="Low complexity" evidence="1">
    <location>
        <begin position="1"/>
        <end position="16"/>
    </location>
</feature>
<dbReference type="EMBL" id="BSOO01000003">
    <property type="protein sequence ID" value="GLR46824.1"/>
    <property type="molecule type" value="Genomic_DNA"/>
</dbReference>
<evidence type="ECO:0008006" key="4">
    <source>
        <dbReference type="Google" id="ProtNLM"/>
    </source>
</evidence>
<evidence type="ECO:0000256" key="1">
    <source>
        <dbReference type="SAM" id="MobiDB-lite"/>
    </source>
</evidence>
<gene>
    <name evidence="2" type="ORF">GCM10007925_05350</name>
</gene>
<name>A0ABQ5Z7S5_9SPHN</name>
<dbReference type="Proteomes" id="UP001156703">
    <property type="component" value="Unassembled WGS sequence"/>
</dbReference>
<proteinExistence type="predicted"/>
<sequence>MLATFAAPAAGQTAPSAPVPADEETTITVTGNRDVKKTVQDFVAALAPGRTARPLSRFEREVCPLVLGMSPQQGEMVAARLRRVAGQVGMKVGQKGCGPNLFVMVTADKKKLLDGLKRVNDEAFGSLSGDKIRALYRQPGAAVVWHSEGPPIARDGKEATFDEAKGYYINQTTEAASRLNSGGSRQFASATVVVERRALDGLSVTQLADYVALRAFTGADPVRLKSDKVPTILTVLDAASDAEVPASMTDWDLAFLSGFYGMRRGDNIASQRSSIAREVEKRVTKQP</sequence>
<reference evidence="3" key="1">
    <citation type="journal article" date="2019" name="Int. J. Syst. Evol. Microbiol.">
        <title>The Global Catalogue of Microorganisms (GCM) 10K type strain sequencing project: providing services to taxonomists for standard genome sequencing and annotation.</title>
        <authorList>
            <consortium name="The Broad Institute Genomics Platform"/>
            <consortium name="The Broad Institute Genome Sequencing Center for Infectious Disease"/>
            <person name="Wu L."/>
            <person name="Ma J."/>
        </authorList>
    </citation>
    <scope>NUCLEOTIDE SEQUENCE [LARGE SCALE GENOMIC DNA]</scope>
    <source>
        <strain evidence="3">NBRC 102146</strain>
    </source>
</reference>
<dbReference type="RefSeq" id="WP_029941630.1">
    <property type="nucleotide sequence ID" value="NZ_BSOO01000003.1"/>
</dbReference>
<protein>
    <recommendedName>
        <fullName evidence="4">DUF2927 domain-containing protein</fullName>
    </recommendedName>
</protein>